<evidence type="ECO:0000313" key="2">
    <source>
        <dbReference type="EMBL" id="KAF8776769.1"/>
    </source>
</evidence>
<dbReference type="AlphaFoldDB" id="A0A8T0ERX4"/>
<name>A0A8T0ERX4_ARGBR</name>
<protein>
    <submittedName>
        <fullName evidence="2">Uncharacterized protein</fullName>
    </submittedName>
</protein>
<gene>
    <name evidence="2" type="ORF">HNY73_013715</name>
</gene>
<organism evidence="2 3">
    <name type="scientific">Argiope bruennichi</name>
    <name type="common">Wasp spider</name>
    <name type="synonym">Aranea bruennichi</name>
    <dbReference type="NCBI Taxonomy" id="94029"/>
    <lineage>
        <taxon>Eukaryota</taxon>
        <taxon>Metazoa</taxon>
        <taxon>Ecdysozoa</taxon>
        <taxon>Arthropoda</taxon>
        <taxon>Chelicerata</taxon>
        <taxon>Arachnida</taxon>
        <taxon>Araneae</taxon>
        <taxon>Araneomorphae</taxon>
        <taxon>Entelegynae</taxon>
        <taxon>Araneoidea</taxon>
        <taxon>Araneidae</taxon>
        <taxon>Argiope</taxon>
    </lineage>
</organism>
<accession>A0A8T0ERX4</accession>
<feature type="signal peptide" evidence="1">
    <location>
        <begin position="1"/>
        <end position="22"/>
    </location>
</feature>
<evidence type="ECO:0000313" key="3">
    <source>
        <dbReference type="Proteomes" id="UP000807504"/>
    </source>
</evidence>
<feature type="chain" id="PRO_5035944712" evidence="1">
    <location>
        <begin position="23"/>
        <end position="123"/>
    </location>
</feature>
<sequence length="123" mass="13716">MSSKAKIVNFIIFFFVIHEVFSDSVATADEELYNQNSDSGSSGVGRMKQLLNNIVSNKVKRSPQWHQSLLVQGLSRPFCNLFGGNTGCTPNPASNVQSNPTQCAIGYRYDYATQRCRQIQYGK</sequence>
<proteinExistence type="predicted"/>
<keyword evidence="1" id="KW-0732">Signal</keyword>
<dbReference type="Proteomes" id="UP000807504">
    <property type="component" value="Unassembled WGS sequence"/>
</dbReference>
<evidence type="ECO:0000256" key="1">
    <source>
        <dbReference type="SAM" id="SignalP"/>
    </source>
</evidence>
<reference evidence="2" key="1">
    <citation type="journal article" date="2020" name="bioRxiv">
        <title>Chromosome-level reference genome of the European wasp spider Argiope bruennichi: a resource for studies on range expansion and evolutionary adaptation.</title>
        <authorList>
            <person name="Sheffer M.M."/>
            <person name="Hoppe A."/>
            <person name="Krehenwinkel H."/>
            <person name="Uhl G."/>
            <person name="Kuss A.W."/>
            <person name="Jensen L."/>
            <person name="Jensen C."/>
            <person name="Gillespie R.G."/>
            <person name="Hoff K.J."/>
            <person name="Prost S."/>
        </authorList>
    </citation>
    <scope>NUCLEOTIDE SEQUENCE</scope>
</reference>
<reference evidence="2" key="2">
    <citation type="submission" date="2020-06" db="EMBL/GenBank/DDBJ databases">
        <authorList>
            <person name="Sheffer M."/>
        </authorList>
    </citation>
    <scope>NUCLEOTIDE SEQUENCE</scope>
</reference>
<keyword evidence="3" id="KW-1185">Reference proteome</keyword>
<dbReference type="EMBL" id="JABXBU010002072">
    <property type="protein sequence ID" value="KAF8776769.1"/>
    <property type="molecule type" value="Genomic_DNA"/>
</dbReference>
<comment type="caution">
    <text evidence="2">The sequence shown here is derived from an EMBL/GenBank/DDBJ whole genome shotgun (WGS) entry which is preliminary data.</text>
</comment>